<sequence length="331" mass="36033">MRMLRFDPEQRRVSVSGAPFAPRQRRCRLFDGPTAARGDPIPALPSAAATVSSHSFSILFFGRGQPDRVRAVHTESIVSTVIPHLVVKHTSAKTRVAQDPAEARAAELARLLIAPNLADAFDLIHKSLARAASPTALFTGLFEPTARSLGNLWAEDACSEFEVTIGLCHLQTAMRRISFDLLSAPLARSQPRSVLLVSQPGEPHSFCAALHAELLRQAGWNTVSEFPDTDRALSELVANGWFDAVNISLSPALRREHWLPRMAETIRKLRAASRNPALAVVASGRVFAERSDAVALVGADAATISSVQIERCLMRSLLNRTARPAANFAWI</sequence>
<dbReference type="HOGENOM" id="CLU_066634_0_0_5"/>
<dbReference type="EMBL" id="BX572593">
    <property type="protein sequence ID" value="CAE25704.1"/>
    <property type="molecule type" value="Genomic_DNA"/>
</dbReference>
<dbReference type="eggNOG" id="COG5012">
    <property type="taxonomic scope" value="Bacteria"/>
</dbReference>
<name>Q6ND49_RHOPA</name>
<organism evidence="1">
    <name type="scientific">Rhodopseudomonas palustris (strain ATCC BAA-98 / CGA009)</name>
    <dbReference type="NCBI Taxonomy" id="258594"/>
    <lineage>
        <taxon>Bacteria</taxon>
        <taxon>Pseudomonadati</taxon>
        <taxon>Pseudomonadota</taxon>
        <taxon>Alphaproteobacteria</taxon>
        <taxon>Hyphomicrobiales</taxon>
        <taxon>Nitrobacteraceae</taxon>
        <taxon>Rhodopseudomonas</taxon>
    </lineage>
</organism>
<dbReference type="InterPro" id="IPR036594">
    <property type="entry name" value="Meth_synthase_dom"/>
</dbReference>
<dbReference type="STRING" id="258594.RPA0260"/>
<evidence type="ECO:0000313" key="1">
    <source>
        <dbReference type="EMBL" id="CAE25704.1"/>
    </source>
</evidence>
<reference evidence="1" key="1">
    <citation type="journal article" date="2004" name="Nat. Biotechnol.">
        <title>Complete genome sequence of the metabolically versatile photosynthetic bacterium Rhodopseudomonas palustris.</title>
        <authorList>
            <person name="Larimer F.W."/>
            <person name="Chain P."/>
            <person name="Hauser L."/>
            <person name="Lamerdin J."/>
            <person name="Malfatti S."/>
            <person name="Do L."/>
            <person name="Land M.L."/>
            <person name="Pelletier D.A."/>
            <person name="Beatty J.T."/>
            <person name="Lang A.S."/>
            <person name="Tabita F.R."/>
            <person name="Gibson J.L."/>
            <person name="Hanson T.E."/>
            <person name="Bobst C."/>
            <person name="Torres J.L."/>
            <person name="Peres C."/>
            <person name="Harrison F.H."/>
            <person name="Gibson J."/>
            <person name="Harwood C.S."/>
        </authorList>
    </citation>
    <scope>NUCLEOTIDE SEQUENCE [LARGE SCALE GENOMIC DNA]</scope>
    <source>
        <strain evidence="1">CGA009</strain>
    </source>
</reference>
<dbReference type="Gene3D" id="1.10.1240.10">
    <property type="entry name" value="Methionine synthase domain"/>
    <property type="match status" value="1"/>
</dbReference>
<dbReference type="PhylomeDB" id="Q6ND49"/>
<proteinExistence type="predicted"/>
<gene>
    <name evidence="1" type="ordered locus">RPA0260</name>
</gene>
<accession>Q6ND49</accession>
<protein>
    <submittedName>
        <fullName evidence="1">Possible photosynthesis gene regulator, AppA/PpaA family</fullName>
    </submittedName>
</protein>
<dbReference type="Gene3D" id="3.40.50.280">
    <property type="entry name" value="Cobalamin-binding domain"/>
    <property type="match status" value="1"/>
</dbReference>
<dbReference type="AlphaFoldDB" id="Q6ND49"/>